<dbReference type="GO" id="GO:0004827">
    <property type="term" value="F:proline-tRNA ligase activity"/>
    <property type="evidence" value="ECO:0007669"/>
    <property type="project" value="UniProtKB-EC"/>
</dbReference>
<dbReference type="PRINTS" id="PR01046">
    <property type="entry name" value="TRNASYNTHPRO"/>
</dbReference>
<sequence length="578" mass="64157">MRQSKLLLPTMREAPSDAEAISHQLLLRAGFIRQVAAGIYTYLPLGWRVLKKVADIIREEMDRTDAQEILMPAMQPADLWQESGRYAIYGPELIRLKDRHEREFVLGPTHEEVITALIRNEVNSYRQLPLHLYQIQTKFRDERRPRFGLLRGREFLMKDAYSFDLDGEGLDKTYWVLHEAYCRIFRRLGLNFRAVEADAGAIGGDGGTHEFMALADIGEDTIVSCESCDYAANLEKAESISEAIQVVEAIPYTEGSPYASITAYEKIHTPNVRTIEELVQALGVEAKQLIKTLLFIADGNPVAVLVRGDHEVNETKVKNALGSEVLELANAAMTEQITGAPLGFAGPIQLTIPLLVDKEVAAMPVGIVGANEKDYHLRNVCPSRDFPVHTASDFRNVAEGDLCSRCQGALQFSRGIELGHVFKLGTKYSKALGATYLDSSGKEQIMVMGCYGIGISRILSAVVEQNHDAGGILWPVSMAPYQVHLIPISVKAPEQMALAEQLYTRLGNAGIEVLLDDRDERAGVKFKDADLIGIPVRILVGKHAAEGLVEYKERGSMEPNLLGVEEAFVRIMELKRRN</sequence>
<evidence type="ECO:0000313" key="12">
    <source>
        <dbReference type="EMBL" id="NHN34052.1"/>
    </source>
</evidence>
<evidence type="ECO:0000259" key="11">
    <source>
        <dbReference type="PROSITE" id="PS50862"/>
    </source>
</evidence>
<dbReference type="CDD" id="cd00779">
    <property type="entry name" value="ProRS_core_prok"/>
    <property type="match status" value="1"/>
</dbReference>
<keyword evidence="3 10" id="KW-0963">Cytoplasm</keyword>
<dbReference type="Pfam" id="PF00587">
    <property type="entry name" value="tRNA-synt_2b"/>
    <property type="match status" value="1"/>
</dbReference>
<dbReference type="SUPFAM" id="SSF55826">
    <property type="entry name" value="YbaK/ProRS associated domain"/>
    <property type="match status" value="1"/>
</dbReference>
<dbReference type="Gene3D" id="3.40.50.800">
    <property type="entry name" value="Anticodon-binding domain"/>
    <property type="match status" value="1"/>
</dbReference>
<keyword evidence="7 10" id="KW-0648">Protein biosynthesis</keyword>
<dbReference type="Pfam" id="PF03129">
    <property type="entry name" value="HGTP_anticodon"/>
    <property type="match status" value="1"/>
</dbReference>
<dbReference type="EC" id="6.1.1.15" evidence="10"/>
<dbReference type="EMBL" id="JAAOIW010000015">
    <property type="protein sequence ID" value="NHN34052.1"/>
    <property type="molecule type" value="Genomic_DNA"/>
</dbReference>
<dbReference type="CDD" id="cd00861">
    <property type="entry name" value="ProRS_anticodon_short"/>
    <property type="match status" value="1"/>
</dbReference>
<dbReference type="InterPro" id="IPR036754">
    <property type="entry name" value="YbaK/aa-tRNA-synt-asso_dom_sf"/>
</dbReference>
<evidence type="ECO:0000256" key="3">
    <source>
        <dbReference type="ARBA" id="ARBA00022490"/>
    </source>
</evidence>
<dbReference type="PANTHER" id="PTHR42753:SF2">
    <property type="entry name" value="PROLINE--TRNA LIGASE"/>
    <property type="match status" value="1"/>
</dbReference>
<keyword evidence="5 10" id="KW-0547">Nucleotide-binding</keyword>
<dbReference type="InterPro" id="IPR050062">
    <property type="entry name" value="Pro-tRNA_synthetase"/>
</dbReference>
<dbReference type="InterPro" id="IPR004154">
    <property type="entry name" value="Anticodon-bd"/>
</dbReference>
<evidence type="ECO:0000256" key="2">
    <source>
        <dbReference type="ARBA" id="ARBA00011738"/>
    </source>
</evidence>
<keyword evidence="4 10" id="KW-0436">Ligase</keyword>
<dbReference type="RefSeq" id="WP_166154609.1">
    <property type="nucleotide sequence ID" value="NZ_JAAOIW010000015.1"/>
</dbReference>
<feature type="domain" description="Aminoacyl-transfer RNA synthetases class-II family profile" evidence="11">
    <location>
        <begin position="33"/>
        <end position="475"/>
    </location>
</feature>
<proteinExistence type="inferred from homology"/>
<dbReference type="InterPro" id="IPR023717">
    <property type="entry name" value="Pro-tRNA-Synthase_IIa_type1"/>
</dbReference>
<comment type="caution">
    <text evidence="12">The sequence shown here is derived from an EMBL/GenBank/DDBJ whole genome shotgun (WGS) entry which is preliminary data.</text>
</comment>
<dbReference type="SUPFAM" id="SSF52954">
    <property type="entry name" value="Class II aaRS ABD-related"/>
    <property type="match status" value="1"/>
</dbReference>
<name>A0ABX0JD17_9BACL</name>
<evidence type="ECO:0000256" key="8">
    <source>
        <dbReference type="ARBA" id="ARBA00023146"/>
    </source>
</evidence>
<keyword evidence="6 10" id="KW-0067">ATP-binding</keyword>
<dbReference type="InterPro" id="IPR002316">
    <property type="entry name" value="Pro-tRNA-ligase_IIa"/>
</dbReference>
<keyword evidence="13" id="KW-1185">Reference proteome</keyword>
<reference evidence="12" key="1">
    <citation type="submission" date="2020-03" db="EMBL/GenBank/DDBJ databases">
        <title>Draft sequencing of Paenibacilllus sp. S3N08.</title>
        <authorList>
            <person name="Kim D.-U."/>
        </authorList>
    </citation>
    <scope>NUCLEOTIDE SEQUENCE</scope>
    <source>
        <strain evidence="12">S3N08</strain>
    </source>
</reference>
<evidence type="ECO:0000256" key="10">
    <source>
        <dbReference type="HAMAP-Rule" id="MF_01569"/>
    </source>
</evidence>
<dbReference type="NCBIfam" id="NF006625">
    <property type="entry name" value="PRK09194.1"/>
    <property type="match status" value="1"/>
</dbReference>
<dbReference type="PROSITE" id="PS50862">
    <property type="entry name" value="AA_TRNA_LIGASE_II"/>
    <property type="match status" value="1"/>
</dbReference>
<dbReference type="PIRSF" id="PIRSF001535">
    <property type="entry name" value="ProRS_1"/>
    <property type="match status" value="1"/>
</dbReference>
<evidence type="ECO:0000256" key="7">
    <source>
        <dbReference type="ARBA" id="ARBA00022917"/>
    </source>
</evidence>
<comment type="domain">
    <text evidence="10">Consists of three domains: the N-terminal catalytic domain, the editing domain and the C-terminal anticodon-binding domain.</text>
</comment>
<evidence type="ECO:0000256" key="6">
    <source>
        <dbReference type="ARBA" id="ARBA00022840"/>
    </source>
</evidence>
<dbReference type="InterPro" id="IPR006195">
    <property type="entry name" value="aa-tRNA-synth_II"/>
</dbReference>
<evidence type="ECO:0000313" key="13">
    <source>
        <dbReference type="Proteomes" id="UP001165962"/>
    </source>
</evidence>
<comment type="catalytic activity">
    <reaction evidence="9 10">
        <text>tRNA(Pro) + L-proline + ATP = L-prolyl-tRNA(Pro) + AMP + diphosphate</text>
        <dbReference type="Rhea" id="RHEA:14305"/>
        <dbReference type="Rhea" id="RHEA-COMP:9700"/>
        <dbReference type="Rhea" id="RHEA-COMP:9702"/>
        <dbReference type="ChEBI" id="CHEBI:30616"/>
        <dbReference type="ChEBI" id="CHEBI:33019"/>
        <dbReference type="ChEBI" id="CHEBI:60039"/>
        <dbReference type="ChEBI" id="CHEBI:78442"/>
        <dbReference type="ChEBI" id="CHEBI:78532"/>
        <dbReference type="ChEBI" id="CHEBI:456215"/>
        <dbReference type="EC" id="6.1.1.15"/>
    </reaction>
</comment>
<evidence type="ECO:0000256" key="5">
    <source>
        <dbReference type="ARBA" id="ARBA00022741"/>
    </source>
</evidence>
<evidence type="ECO:0000256" key="9">
    <source>
        <dbReference type="ARBA" id="ARBA00047671"/>
    </source>
</evidence>
<protein>
    <recommendedName>
        <fullName evidence="10">Proline--tRNA ligase</fullName>
        <ecNumber evidence="10">6.1.1.15</ecNumber>
    </recommendedName>
    <alternativeName>
        <fullName evidence="10">Prolyl-tRNA synthetase</fullName>
        <shortName evidence="10">ProRS</shortName>
    </alternativeName>
</protein>
<comment type="subunit">
    <text evidence="2 10">Homodimer.</text>
</comment>
<dbReference type="InterPro" id="IPR007214">
    <property type="entry name" value="YbaK/aa-tRNA-synth-assoc-dom"/>
</dbReference>
<gene>
    <name evidence="10" type="primary">proS</name>
    <name evidence="12" type="ORF">G9U52_29965</name>
</gene>
<dbReference type="InterPro" id="IPR045864">
    <property type="entry name" value="aa-tRNA-synth_II/BPL/LPL"/>
</dbReference>
<comment type="similarity">
    <text evidence="10">Belongs to the class-II aminoacyl-tRNA synthetase family. ProS type 1 subfamily.</text>
</comment>
<dbReference type="Pfam" id="PF04073">
    <property type="entry name" value="tRNA_edit"/>
    <property type="match status" value="1"/>
</dbReference>
<dbReference type="InterPro" id="IPR044140">
    <property type="entry name" value="ProRS_anticodon_short"/>
</dbReference>
<evidence type="ECO:0000256" key="1">
    <source>
        <dbReference type="ARBA" id="ARBA00004496"/>
    </source>
</evidence>
<dbReference type="InterPro" id="IPR036621">
    <property type="entry name" value="Anticodon-bd_dom_sf"/>
</dbReference>
<dbReference type="SUPFAM" id="SSF55681">
    <property type="entry name" value="Class II aaRS and biotin synthetases"/>
    <property type="match status" value="1"/>
</dbReference>
<dbReference type="Proteomes" id="UP001165962">
    <property type="component" value="Unassembled WGS sequence"/>
</dbReference>
<dbReference type="InterPro" id="IPR004500">
    <property type="entry name" value="Pro-tRNA-synth_IIa_bac-type"/>
</dbReference>
<accession>A0ABX0JD17</accession>
<dbReference type="InterPro" id="IPR002314">
    <property type="entry name" value="aa-tRNA-synt_IIb"/>
</dbReference>
<dbReference type="CDD" id="cd04334">
    <property type="entry name" value="ProRS-INS"/>
    <property type="match status" value="1"/>
</dbReference>
<evidence type="ECO:0000256" key="4">
    <source>
        <dbReference type="ARBA" id="ARBA00022598"/>
    </source>
</evidence>
<dbReference type="Gene3D" id="3.30.930.10">
    <property type="entry name" value="Bira Bifunctional Protein, Domain 2"/>
    <property type="match status" value="2"/>
</dbReference>
<comment type="function">
    <text evidence="10">Catalyzes the attachment of proline to tRNA(Pro) in a two-step reaction: proline is first activated by ATP to form Pro-AMP and then transferred to the acceptor end of tRNA(Pro). As ProRS can inadvertently accommodate and process non-cognate amino acids such as alanine and cysteine, to avoid such errors it has two additional distinct editing activities against alanine. One activity is designated as 'pretransfer' editing and involves the tRNA(Pro)-independent hydrolysis of activated Ala-AMP. The other activity is designated 'posttransfer' editing and involves deacylation of mischarged Ala-tRNA(Pro). The misacylated Cys-tRNA(Pro) is not edited by ProRS.</text>
</comment>
<organism evidence="12 13">
    <name type="scientific">Paenibacillus agricola</name>
    <dbReference type="NCBI Taxonomy" id="2716264"/>
    <lineage>
        <taxon>Bacteria</taxon>
        <taxon>Bacillati</taxon>
        <taxon>Bacillota</taxon>
        <taxon>Bacilli</taxon>
        <taxon>Bacillales</taxon>
        <taxon>Paenibacillaceae</taxon>
        <taxon>Paenibacillus</taxon>
    </lineage>
</organism>
<dbReference type="NCBIfam" id="TIGR00409">
    <property type="entry name" value="proS_fam_II"/>
    <property type="match status" value="1"/>
</dbReference>
<dbReference type="HAMAP" id="MF_01569">
    <property type="entry name" value="Pro_tRNA_synth_type1"/>
    <property type="match status" value="1"/>
</dbReference>
<comment type="subcellular location">
    <subcellularLocation>
        <location evidence="1 10">Cytoplasm</location>
    </subcellularLocation>
</comment>
<dbReference type="PANTHER" id="PTHR42753">
    <property type="entry name" value="MITOCHONDRIAL RIBOSOME PROTEIN L39/PROLYL-TRNA LIGASE FAMILY MEMBER"/>
    <property type="match status" value="1"/>
</dbReference>
<dbReference type="InterPro" id="IPR033730">
    <property type="entry name" value="ProRS_core_prok"/>
</dbReference>
<keyword evidence="8 10" id="KW-0030">Aminoacyl-tRNA synthetase</keyword>